<keyword evidence="2" id="KW-1185">Reference proteome</keyword>
<accession>A0A2A2IGS3</accession>
<dbReference type="EMBL" id="NPOA01000004">
    <property type="protein sequence ID" value="PAV30335.1"/>
    <property type="molecule type" value="Genomic_DNA"/>
</dbReference>
<evidence type="ECO:0000313" key="1">
    <source>
        <dbReference type="EMBL" id="PAV30335.1"/>
    </source>
</evidence>
<proteinExistence type="predicted"/>
<protein>
    <submittedName>
        <fullName evidence="1">Uncharacterized protein</fullName>
    </submittedName>
</protein>
<evidence type="ECO:0000313" key="2">
    <source>
        <dbReference type="Proteomes" id="UP000218887"/>
    </source>
</evidence>
<dbReference type="Proteomes" id="UP000218887">
    <property type="component" value="Unassembled WGS sequence"/>
</dbReference>
<name>A0A2A2IGS3_9BACI</name>
<dbReference type="AlphaFoldDB" id="A0A2A2IGS3"/>
<dbReference type="RefSeq" id="WP_095654937.1">
    <property type="nucleotide sequence ID" value="NZ_NPOA01000004.1"/>
</dbReference>
<reference evidence="1 2" key="1">
    <citation type="submission" date="2017-08" db="EMBL/GenBank/DDBJ databases">
        <title>Virgibacillus indicus sp. nov. and Virgibacillus profoundi sp. nov, two moderately halophilic bacteria isolated from marine sediment by using the Microfluidic Streak Plate.</title>
        <authorList>
            <person name="Xu B."/>
            <person name="Hu B."/>
            <person name="Wang J."/>
            <person name="Zhu Y."/>
            <person name="Huang L."/>
            <person name="Du W."/>
            <person name="Huang Y."/>
        </authorList>
    </citation>
    <scope>NUCLEOTIDE SEQUENCE [LARGE SCALE GENOMIC DNA]</scope>
    <source>
        <strain evidence="1 2">IO3-P3-H5</strain>
    </source>
</reference>
<dbReference type="OrthoDB" id="9914619at2"/>
<gene>
    <name evidence="1" type="ORF">CIL05_07645</name>
</gene>
<comment type="caution">
    <text evidence="1">The sequence shown here is derived from an EMBL/GenBank/DDBJ whole genome shotgun (WGS) entry which is preliminary data.</text>
</comment>
<sequence length="68" mass="7979">MKIGDKVRNIHNNTEGYLVYSTFGASVSGFDTNEDDVTYHFQTLGQSIDNYAKDWERIYKFKYNMKGR</sequence>
<organism evidence="1 2">
    <name type="scientific">Virgibacillus profundi</name>
    <dbReference type="NCBI Taxonomy" id="2024555"/>
    <lineage>
        <taxon>Bacteria</taxon>
        <taxon>Bacillati</taxon>
        <taxon>Bacillota</taxon>
        <taxon>Bacilli</taxon>
        <taxon>Bacillales</taxon>
        <taxon>Bacillaceae</taxon>
        <taxon>Virgibacillus</taxon>
    </lineage>
</organism>